<reference evidence="2 3" key="1">
    <citation type="submission" date="2019-03" db="EMBL/GenBank/DDBJ databases">
        <title>Genomic Encyclopedia of Type Strains, Phase IV (KMG-IV): sequencing the most valuable type-strain genomes for metagenomic binning, comparative biology and taxonomic classification.</title>
        <authorList>
            <person name="Goeker M."/>
        </authorList>
    </citation>
    <scope>NUCLEOTIDE SEQUENCE [LARGE SCALE GENOMIC DNA]</scope>
    <source>
        <strain evidence="2 3">DSM 24455</strain>
    </source>
</reference>
<evidence type="ECO:0000259" key="1">
    <source>
        <dbReference type="Pfam" id="PF01869"/>
    </source>
</evidence>
<dbReference type="EMBL" id="SOAZ01000017">
    <property type="protein sequence ID" value="TDT51885.1"/>
    <property type="molecule type" value="Genomic_DNA"/>
</dbReference>
<dbReference type="PANTHER" id="PTHR43190">
    <property type="entry name" value="N-ACETYL-D-GLUCOSAMINE KINASE"/>
    <property type="match status" value="1"/>
</dbReference>
<gene>
    <name evidence="2" type="ORF">EDD71_11720</name>
</gene>
<dbReference type="Gene3D" id="3.30.420.40">
    <property type="match status" value="2"/>
</dbReference>
<organism evidence="2 3">
    <name type="scientific">Fonticella tunisiensis</name>
    <dbReference type="NCBI Taxonomy" id="1096341"/>
    <lineage>
        <taxon>Bacteria</taxon>
        <taxon>Bacillati</taxon>
        <taxon>Bacillota</taxon>
        <taxon>Clostridia</taxon>
        <taxon>Eubacteriales</taxon>
        <taxon>Clostridiaceae</taxon>
        <taxon>Fonticella</taxon>
    </lineage>
</organism>
<dbReference type="InterPro" id="IPR052519">
    <property type="entry name" value="Euk-type_GlcNAc_Kinase"/>
</dbReference>
<protein>
    <submittedName>
        <fullName evidence="2">N-acetylglucosamine kinase-like BadF-type ATPase</fullName>
    </submittedName>
</protein>
<sequence length="302" mass="32856">MKYVIGIDGGGTKTEATAYTIDGEEIGSGYSGPGNLILNGEWAIENIISAANECMETTNLVYNESECVFIYAGLAGIDGADVAKAEKALSDRFNVETKIVSDAEIALAALLKGDDGILTISGTGSVCYGIHEGKLERAGGWGHILGDEGSGYYIALQAFKRAALEEDECIKKSRLTEKLLERLGMKKVKEIKKFIYSSRKADIAALAPLVAELGEEGEENAVSILREAGRDLALITWRVYRKLGFNSKVKIGISGGIIRRVKLVRKEFEMELAKYIKEFIIVDDDVSPSKGGYYLAKKYITN</sequence>
<accession>A0A4R7KD55</accession>
<dbReference type="InterPro" id="IPR043129">
    <property type="entry name" value="ATPase_NBD"/>
</dbReference>
<evidence type="ECO:0000313" key="2">
    <source>
        <dbReference type="EMBL" id="TDT51885.1"/>
    </source>
</evidence>
<keyword evidence="2" id="KW-0418">Kinase</keyword>
<evidence type="ECO:0000313" key="3">
    <source>
        <dbReference type="Proteomes" id="UP000295325"/>
    </source>
</evidence>
<feature type="domain" description="ATPase BadF/BadG/BcrA/BcrD type" evidence="1">
    <location>
        <begin position="5"/>
        <end position="270"/>
    </location>
</feature>
<keyword evidence="2" id="KW-0808">Transferase</keyword>
<dbReference type="AlphaFoldDB" id="A0A4R7KD55"/>
<comment type="caution">
    <text evidence="2">The sequence shown here is derived from an EMBL/GenBank/DDBJ whole genome shotgun (WGS) entry which is preliminary data.</text>
</comment>
<dbReference type="Proteomes" id="UP000295325">
    <property type="component" value="Unassembled WGS sequence"/>
</dbReference>
<dbReference type="GO" id="GO:0016301">
    <property type="term" value="F:kinase activity"/>
    <property type="evidence" value="ECO:0007669"/>
    <property type="project" value="UniProtKB-KW"/>
</dbReference>
<name>A0A4R7KD55_9CLOT</name>
<dbReference type="CDD" id="cd24007">
    <property type="entry name" value="ASKHA_NBD_eukNAGK-like"/>
    <property type="match status" value="1"/>
</dbReference>
<dbReference type="PANTHER" id="PTHR43190:SF3">
    <property type="entry name" value="N-ACETYL-D-GLUCOSAMINE KINASE"/>
    <property type="match status" value="1"/>
</dbReference>
<keyword evidence="3" id="KW-1185">Reference proteome</keyword>
<dbReference type="Pfam" id="PF01869">
    <property type="entry name" value="BcrAD_BadFG"/>
    <property type="match status" value="1"/>
</dbReference>
<proteinExistence type="predicted"/>
<dbReference type="SUPFAM" id="SSF53067">
    <property type="entry name" value="Actin-like ATPase domain"/>
    <property type="match status" value="2"/>
</dbReference>
<dbReference type="InterPro" id="IPR002731">
    <property type="entry name" value="ATPase_BadF"/>
</dbReference>